<feature type="signal peptide" evidence="1">
    <location>
        <begin position="1"/>
        <end position="20"/>
    </location>
</feature>
<keyword evidence="3" id="KW-1185">Reference proteome</keyword>
<protein>
    <recommendedName>
        <fullName evidence="4">DUF4252 domain-containing protein</fullName>
    </recommendedName>
</protein>
<evidence type="ECO:0000313" key="3">
    <source>
        <dbReference type="Proteomes" id="UP000190367"/>
    </source>
</evidence>
<gene>
    <name evidence="2" type="ORF">SAMN04488128_106130</name>
</gene>
<dbReference type="AlphaFoldDB" id="A0A1T4TRV6"/>
<dbReference type="STRING" id="634771.SAMN04488128_106130"/>
<reference evidence="3" key="1">
    <citation type="submission" date="2017-02" db="EMBL/GenBank/DDBJ databases">
        <authorList>
            <person name="Varghese N."/>
            <person name="Submissions S."/>
        </authorList>
    </citation>
    <scope>NUCLEOTIDE SEQUENCE [LARGE SCALE GENOMIC DNA]</scope>
    <source>
        <strain evidence="3">DSM 22224</strain>
    </source>
</reference>
<dbReference type="OrthoDB" id="656399at2"/>
<dbReference type="Proteomes" id="UP000190367">
    <property type="component" value="Unassembled WGS sequence"/>
</dbReference>
<dbReference type="EMBL" id="FUWZ01000006">
    <property type="protein sequence ID" value="SKA43185.1"/>
    <property type="molecule type" value="Genomic_DNA"/>
</dbReference>
<evidence type="ECO:0008006" key="4">
    <source>
        <dbReference type="Google" id="ProtNLM"/>
    </source>
</evidence>
<sequence>MKKLLLGGCLLLASVSTVVAQEKSLREFRHKYSGCAETTHIKLGGMSLRLAGWVMSFDKEDEDVKNVRALLRDIRKVKVHTIENLHGASISSDDVATLKRRLQDRDHFETLMEVRDKGSLVHILNKGKDDELGHVVMLIQDTNEFTMVNLETNLKIADINRLINQFASN</sequence>
<accession>A0A1T4TRV6</accession>
<evidence type="ECO:0000313" key="2">
    <source>
        <dbReference type="EMBL" id="SKA43185.1"/>
    </source>
</evidence>
<keyword evidence="1" id="KW-0732">Signal</keyword>
<proteinExistence type="predicted"/>
<dbReference type="RefSeq" id="WP_078672497.1">
    <property type="nucleotide sequence ID" value="NZ_FUWZ01000006.1"/>
</dbReference>
<organism evidence="2 3">
    <name type="scientific">Chitinophaga eiseniae</name>
    <dbReference type="NCBI Taxonomy" id="634771"/>
    <lineage>
        <taxon>Bacteria</taxon>
        <taxon>Pseudomonadati</taxon>
        <taxon>Bacteroidota</taxon>
        <taxon>Chitinophagia</taxon>
        <taxon>Chitinophagales</taxon>
        <taxon>Chitinophagaceae</taxon>
        <taxon>Chitinophaga</taxon>
    </lineage>
</organism>
<name>A0A1T4TRV6_9BACT</name>
<feature type="chain" id="PRO_5012368809" description="DUF4252 domain-containing protein" evidence="1">
    <location>
        <begin position="21"/>
        <end position="169"/>
    </location>
</feature>
<dbReference type="Pfam" id="PF14060">
    <property type="entry name" value="DUF4252"/>
    <property type="match status" value="1"/>
</dbReference>
<evidence type="ECO:0000256" key="1">
    <source>
        <dbReference type="SAM" id="SignalP"/>
    </source>
</evidence>
<dbReference type="InterPro" id="IPR025348">
    <property type="entry name" value="DUF4252"/>
</dbReference>